<gene>
    <name evidence="3" type="ORF">OSB04_024163</name>
</gene>
<dbReference type="PANTHER" id="PTHR11439">
    <property type="entry name" value="GAG-POL-RELATED RETROTRANSPOSON"/>
    <property type="match status" value="1"/>
</dbReference>
<dbReference type="AlphaFoldDB" id="A0AA38SYY8"/>
<feature type="domain" description="GAG-pre-integrase" evidence="2">
    <location>
        <begin position="432"/>
        <end position="502"/>
    </location>
</feature>
<protein>
    <recommendedName>
        <fullName evidence="5">Reverse transcriptase Ty1/copia-type domain-containing protein</fullName>
    </recommendedName>
</protein>
<dbReference type="InterPro" id="IPR025724">
    <property type="entry name" value="GAG-pre-integrase_dom"/>
</dbReference>
<dbReference type="InterPro" id="IPR043502">
    <property type="entry name" value="DNA/RNA_pol_sf"/>
</dbReference>
<reference evidence="3" key="1">
    <citation type="submission" date="2023-03" db="EMBL/GenBank/DDBJ databases">
        <title>Chromosome-scale reference genome and RAD-based genetic map of yellow starthistle (Centaurea solstitialis) reveal putative structural variation and QTLs associated with invader traits.</title>
        <authorList>
            <person name="Reatini B."/>
            <person name="Cang F.A."/>
            <person name="Jiang Q."/>
            <person name="Mckibben M.T.W."/>
            <person name="Barker M.S."/>
            <person name="Rieseberg L.H."/>
            <person name="Dlugosch K.M."/>
        </authorList>
    </citation>
    <scope>NUCLEOTIDE SEQUENCE</scope>
    <source>
        <strain evidence="3">CAN-66</strain>
        <tissue evidence="3">Leaf</tissue>
    </source>
</reference>
<feature type="domain" description="Reverse transcriptase Ty1/copia-type" evidence="1">
    <location>
        <begin position="3"/>
        <end position="170"/>
    </location>
</feature>
<sequence>MKFQVFQMDVKSAFLNGKLTKEVYVAQPPGFTDPKHHDHVYKLNKALYGLKQAPRAWYDTLSTYLISQGFTCGKIDSILFVKKYTDHVFLAQIYVDAIIFGSTKAKLCKTFKSLMQAQYKMSMMGELTYFLGLQVKQSEKGIFISQGKYVREMLQKFELTTCSEMKTPMAPPLKLEKDSNGKPVDVTLYRGMIGSLLYLTASRPDIMYATCLCAQYQAEPKESHLKVVKRIFRYLKGTPNLGLWYPMDSGFDLTAFSDSDFAGCKIDRKSTTGGCQLLGGIRLTLVRPQWNSGQSCRKGGQKTLKKNRVICINEYHDFKALEGESLKDTYSRFNTLLRKCRRFGEENNALFLKSLGKEWANLNMSMKSTLDLEPQVLRLKKQIGGPLALVGKVVETSSGEKKGKKEEMGWMSCLKSSTASCTKLRPSLREDLYLLCFEKHEAKEEICLVSSVKNEEAWLWHTGFSHLNFHTLDKLVRLKFVKGLPDIKFEKDHLCSACEIGKLKRSSNKTKSNPSFDMPLQMLHMDLCGPIAK</sequence>
<evidence type="ECO:0000313" key="4">
    <source>
        <dbReference type="Proteomes" id="UP001172457"/>
    </source>
</evidence>
<name>A0AA38SYY8_9ASTR</name>
<evidence type="ECO:0008006" key="5">
    <source>
        <dbReference type="Google" id="ProtNLM"/>
    </source>
</evidence>
<comment type="caution">
    <text evidence="3">The sequence shown here is derived from an EMBL/GenBank/DDBJ whole genome shotgun (WGS) entry which is preliminary data.</text>
</comment>
<dbReference type="Pfam" id="PF13976">
    <property type="entry name" value="gag_pre-integrs"/>
    <property type="match status" value="1"/>
</dbReference>
<proteinExistence type="predicted"/>
<dbReference type="Pfam" id="PF07727">
    <property type="entry name" value="RVT_2"/>
    <property type="match status" value="1"/>
</dbReference>
<accession>A0AA38SYY8</accession>
<evidence type="ECO:0000313" key="3">
    <source>
        <dbReference type="EMBL" id="KAJ9544456.1"/>
    </source>
</evidence>
<organism evidence="3 4">
    <name type="scientific">Centaurea solstitialis</name>
    <name type="common">yellow star-thistle</name>
    <dbReference type="NCBI Taxonomy" id="347529"/>
    <lineage>
        <taxon>Eukaryota</taxon>
        <taxon>Viridiplantae</taxon>
        <taxon>Streptophyta</taxon>
        <taxon>Embryophyta</taxon>
        <taxon>Tracheophyta</taxon>
        <taxon>Spermatophyta</taxon>
        <taxon>Magnoliopsida</taxon>
        <taxon>eudicotyledons</taxon>
        <taxon>Gunneridae</taxon>
        <taxon>Pentapetalae</taxon>
        <taxon>asterids</taxon>
        <taxon>campanulids</taxon>
        <taxon>Asterales</taxon>
        <taxon>Asteraceae</taxon>
        <taxon>Carduoideae</taxon>
        <taxon>Cardueae</taxon>
        <taxon>Centaureinae</taxon>
        <taxon>Centaurea</taxon>
    </lineage>
</organism>
<dbReference type="SUPFAM" id="SSF56672">
    <property type="entry name" value="DNA/RNA polymerases"/>
    <property type="match status" value="1"/>
</dbReference>
<evidence type="ECO:0000259" key="2">
    <source>
        <dbReference type="Pfam" id="PF13976"/>
    </source>
</evidence>
<dbReference type="InterPro" id="IPR013103">
    <property type="entry name" value="RVT_2"/>
</dbReference>
<evidence type="ECO:0000259" key="1">
    <source>
        <dbReference type="Pfam" id="PF07727"/>
    </source>
</evidence>
<keyword evidence="4" id="KW-1185">Reference proteome</keyword>
<dbReference type="EMBL" id="JARYMX010000006">
    <property type="protein sequence ID" value="KAJ9544456.1"/>
    <property type="molecule type" value="Genomic_DNA"/>
</dbReference>
<dbReference type="PANTHER" id="PTHR11439:SF509">
    <property type="entry name" value="RNA-DIRECTED DNA POLYMERASE"/>
    <property type="match status" value="1"/>
</dbReference>
<dbReference type="Proteomes" id="UP001172457">
    <property type="component" value="Chromosome 6"/>
</dbReference>